<sequence length="131" mass="14411">VAACGQIQKGIGPKFRPHTRLLVGAGALAFFFVLCWLYIFPTHRLPGEKEIVRGVRLQQKGKAWRRDPHTAHAFRSGANSSQTPTHLSPSSQSPTSPSLPFLLLLLQPLFSSPISFFLSSPLSLSSFFPLL</sequence>
<reference evidence="3" key="3">
    <citation type="submission" date="2025-09" db="UniProtKB">
        <authorList>
            <consortium name="Ensembl"/>
        </authorList>
    </citation>
    <scope>IDENTIFICATION</scope>
</reference>
<accession>A0A803SX56</accession>
<feature type="region of interest" description="Disordered" evidence="1">
    <location>
        <begin position="63"/>
        <end position="96"/>
    </location>
</feature>
<evidence type="ECO:0000313" key="3">
    <source>
        <dbReference type="Ensembl" id="ENSACAP00000027546.1"/>
    </source>
</evidence>
<proteinExistence type="predicted"/>
<dbReference type="Proteomes" id="UP000001646">
    <property type="component" value="Chromosome 1"/>
</dbReference>
<dbReference type="Ensembl" id="ENSACAT00000050515.1">
    <property type="protein sequence ID" value="ENSACAP00000027546.1"/>
    <property type="gene ID" value="ENSACAG00000038190.1"/>
</dbReference>
<reference evidence="3 4" key="1">
    <citation type="submission" date="2009-12" db="EMBL/GenBank/DDBJ databases">
        <title>The Genome Sequence of Anolis carolinensis (Green Anole Lizard).</title>
        <authorList>
            <consortium name="The Genome Sequencing Platform"/>
            <person name="Di Palma F."/>
            <person name="Alfoldi J."/>
            <person name="Heiman D."/>
            <person name="Young S."/>
            <person name="Grabherr M."/>
            <person name="Johnson J."/>
            <person name="Lander E.S."/>
            <person name="Lindblad-Toh K."/>
        </authorList>
    </citation>
    <scope>NUCLEOTIDE SEQUENCE [LARGE SCALE GENOMIC DNA]</scope>
    <source>
        <strain evidence="3 4">JBL SC #1</strain>
    </source>
</reference>
<evidence type="ECO:0000256" key="2">
    <source>
        <dbReference type="SAM" id="Phobius"/>
    </source>
</evidence>
<feature type="compositionally biased region" description="Low complexity" evidence="1">
    <location>
        <begin position="80"/>
        <end position="96"/>
    </location>
</feature>
<protein>
    <submittedName>
        <fullName evidence="3">Uncharacterized protein</fullName>
    </submittedName>
</protein>
<name>A0A803SX56_ANOCA</name>
<dbReference type="InParanoid" id="A0A803SX56"/>
<organism evidence="3 4">
    <name type="scientific">Anolis carolinensis</name>
    <name type="common">Green anole</name>
    <name type="synonym">American chameleon</name>
    <dbReference type="NCBI Taxonomy" id="28377"/>
    <lineage>
        <taxon>Eukaryota</taxon>
        <taxon>Metazoa</taxon>
        <taxon>Chordata</taxon>
        <taxon>Craniata</taxon>
        <taxon>Vertebrata</taxon>
        <taxon>Euteleostomi</taxon>
        <taxon>Lepidosauria</taxon>
        <taxon>Squamata</taxon>
        <taxon>Bifurcata</taxon>
        <taxon>Unidentata</taxon>
        <taxon>Episquamata</taxon>
        <taxon>Toxicofera</taxon>
        <taxon>Iguania</taxon>
        <taxon>Dactyloidae</taxon>
        <taxon>Anolis</taxon>
    </lineage>
</organism>
<keyword evidence="2" id="KW-1133">Transmembrane helix</keyword>
<keyword evidence="2" id="KW-0812">Transmembrane</keyword>
<reference evidence="3" key="2">
    <citation type="submission" date="2025-08" db="UniProtKB">
        <authorList>
            <consortium name="Ensembl"/>
        </authorList>
    </citation>
    <scope>IDENTIFICATION</scope>
</reference>
<keyword evidence="2" id="KW-0472">Membrane</keyword>
<keyword evidence="4" id="KW-1185">Reference proteome</keyword>
<dbReference type="GeneTree" id="ENSGT00910000148264"/>
<feature type="transmembrane region" description="Helical" evidence="2">
    <location>
        <begin position="21"/>
        <end position="39"/>
    </location>
</feature>
<dbReference type="AlphaFoldDB" id="A0A803SX56"/>
<evidence type="ECO:0000256" key="1">
    <source>
        <dbReference type="SAM" id="MobiDB-lite"/>
    </source>
</evidence>
<evidence type="ECO:0000313" key="4">
    <source>
        <dbReference type="Proteomes" id="UP000001646"/>
    </source>
</evidence>